<dbReference type="Pfam" id="PF10336">
    <property type="entry name" value="DUF2420"/>
    <property type="match status" value="1"/>
</dbReference>
<organism evidence="2 3">
    <name type="scientific">Australozyma saopauloensis</name>
    <dbReference type="NCBI Taxonomy" id="291208"/>
    <lineage>
        <taxon>Eukaryota</taxon>
        <taxon>Fungi</taxon>
        <taxon>Dikarya</taxon>
        <taxon>Ascomycota</taxon>
        <taxon>Saccharomycotina</taxon>
        <taxon>Pichiomycetes</taxon>
        <taxon>Metschnikowiaceae</taxon>
        <taxon>Australozyma</taxon>
    </lineage>
</organism>
<feature type="region of interest" description="Disordered" evidence="1">
    <location>
        <begin position="188"/>
        <end position="208"/>
    </location>
</feature>
<proteinExistence type="predicted"/>
<dbReference type="EMBL" id="CP138894">
    <property type="protein sequence ID" value="WPK23728.1"/>
    <property type="molecule type" value="Genomic_DNA"/>
</dbReference>
<evidence type="ECO:0000313" key="2">
    <source>
        <dbReference type="EMBL" id="WPK23728.1"/>
    </source>
</evidence>
<accession>A0AAX4H5G5</accession>
<dbReference type="AlphaFoldDB" id="A0AAX4H5G5"/>
<reference evidence="2 3" key="1">
    <citation type="submission" date="2023-10" db="EMBL/GenBank/DDBJ databases">
        <title>Draft Genome Sequence of Candida saopaulonensis from a very Premature Infant with Sepsis.</title>
        <authorList>
            <person name="Ning Y."/>
            <person name="Dai R."/>
            <person name="Xiao M."/>
            <person name="Xu Y."/>
            <person name="Yan Q."/>
            <person name="Zhang L."/>
        </authorList>
    </citation>
    <scope>NUCLEOTIDE SEQUENCE [LARGE SCALE GENOMIC DNA]</scope>
    <source>
        <strain evidence="2 3">19XY460</strain>
    </source>
</reference>
<protein>
    <submittedName>
        <fullName evidence="2">Uncharacterized protein</fullName>
    </submittedName>
</protein>
<dbReference type="InterPro" id="IPR018822">
    <property type="entry name" value="UPF0646"/>
</dbReference>
<dbReference type="RefSeq" id="XP_062876114.1">
    <property type="nucleotide sequence ID" value="XM_063020044.1"/>
</dbReference>
<dbReference type="Proteomes" id="UP001338582">
    <property type="component" value="Chromosome 1"/>
</dbReference>
<gene>
    <name evidence="2" type="ORF">PUMCH_000973</name>
</gene>
<sequence>MEAVCSVNSYKLLHNYTLSPQAQLSSQKYLFKMEQNETEHQELSGSELGHLESEDDMVTSPQFNQDASQVINDTEMKTDTQLDRGELLDPESVDVELDVEEIASQNDTVMSEEEPTYDDQLRIDVELDIQETNVQDESILNVDESVAGLVSGSEDDEIVSVSDEVENVSEHGSVIELESEDEIENLEFEEEENAEVDESSDSGVDGEINVDPAAAGELAPPVIVEEEAQTEPVSSETLKIESITLQSNQPIETVTEVPAISLTEASYIRTPVYIMIQSDTYLLAPCQHQDEDDPESLISLFSWDEVLGCSLYELTQFFRLNDDLMDAYGFDTDDEIKLDFKELYLSVAEDDISAKNIKLIDVLQIFQKLSTNTSSLGDAPSKLTIAVSTQQRSITQFNHLQDICLKNGGFELLQPNHSNGDWLENGEIPTKKRKLQ</sequence>
<evidence type="ECO:0000256" key="1">
    <source>
        <dbReference type="SAM" id="MobiDB-lite"/>
    </source>
</evidence>
<evidence type="ECO:0000313" key="3">
    <source>
        <dbReference type="Proteomes" id="UP001338582"/>
    </source>
</evidence>
<keyword evidence="3" id="KW-1185">Reference proteome</keyword>
<name>A0AAX4H5G5_9ASCO</name>
<dbReference type="GeneID" id="88172041"/>
<dbReference type="KEGG" id="asau:88172041"/>
<feature type="compositionally biased region" description="Acidic residues" evidence="1">
    <location>
        <begin position="188"/>
        <end position="200"/>
    </location>
</feature>